<keyword evidence="9" id="KW-1185">Reference proteome</keyword>
<proteinExistence type="predicted"/>
<name>A0A504ZA89_FASGI</name>
<comment type="subcellular location">
    <subcellularLocation>
        <location evidence="1">Secreted</location>
    </subcellularLocation>
</comment>
<dbReference type="InterPro" id="IPR021712">
    <property type="entry name" value="UPF0506"/>
</dbReference>
<feature type="chain" id="PRO_5021406715" description="UPF0506 domain-containing protein" evidence="6">
    <location>
        <begin position="21"/>
        <end position="84"/>
    </location>
</feature>
<dbReference type="Pfam" id="PF11703">
    <property type="entry name" value="UPF0506"/>
    <property type="match status" value="1"/>
</dbReference>
<keyword evidence="4" id="KW-0960">Knottin</keyword>
<organism evidence="8 9">
    <name type="scientific">Fasciola gigantica</name>
    <name type="common">Giant liver fluke</name>
    <dbReference type="NCBI Taxonomy" id="46835"/>
    <lineage>
        <taxon>Eukaryota</taxon>
        <taxon>Metazoa</taxon>
        <taxon>Spiralia</taxon>
        <taxon>Lophotrochozoa</taxon>
        <taxon>Platyhelminthes</taxon>
        <taxon>Trematoda</taxon>
        <taxon>Digenea</taxon>
        <taxon>Plagiorchiida</taxon>
        <taxon>Echinostomata</taxon>
        <taxon>Echinostomatoidea</taxon>
        <taxon>Fasciolidae</taxon>
        <taxon>Fasciola</taxon>
    </lineage>
</organism>
<keyword evidence="3 6" id="KW-0732">Signal</keyword>
<feature type="domain" description="UPF0506" evidence="7">
    <location>
        <begin position="23"/>
        <end position="80"/>
    </location>
</feature>
<evidence type="ECO:0000313" key="8">
    <source>
        <dbReference type="EMBL" id="TPP66140.1"/>
    </source>
</evidence>
<reference evidence="8 9" key="1">
    <citation type="submission" date="2019-04" db="EMBL/GenBank/DDBJ databases">
        <title>Annotation for the trematode Fasciola gigantica.</title>
        <authorList>
            <person name="Choi Y.-J."/>
        </authorList>
    </citation>
    <scope>NUCLEOTIDE SEQUENCE [LARGE SCALE GENOMIC DNA]</scope>
    <source>
        <strain evidence="8">Uganda_cow_1</strain>
    </source>
</reference>
<dbReference type="AlphaFoldDB" id="A0A504ZA89"/>
<evidence type="ECO:0000259" key="7">
    <source>
        <dbReference type="Pfam" id="PF11703"/>
    </source>
</evidence>
<protein>
    <recommendedName>
        <fullName evidence="7">UPF0506 domain-containing protein</fullName>
    </recommendedName>
</protein>
<dbReference type="GO" id="GO:0005576">
    <property type="term" value="C:extracellular region"/>
    <property type="evidence" value="ECO:0007669"/>
    <property type="project" value="UniProtKB-SubCell"/>
</dbReference>
<evidence type="ECO:0000256" key="3">
    <source>
        <dbReference type="ARBA" id="ARBA00022729"/>
    </source>
</evidence>
<evidence type="ECO:0000256" key="2">
    <source>
        <dbReference type="ARBA" id="ARBA00022525"/>
    </source>
</evidence>
<keyword evidence="2" id="KW-0964">Secreted</keyword>
<dbReference type="EMBL" id="SUNJ01002228">
    <property type="protein sequence ID" value="TPP66140.1"/>
    <property type="molecule type" value="Genomic_DNA"/>
</dbReference>
<comment type="caution">
    <text evidence="8">The sequence shown here is derived from an EMBL/GenBank/DDBJ whole genome shotgun (WGS) entry which is preliminary data.</text>
</comment>
<dbReference type="Proteomes" id="UP000316759">
    <property type="component" value="Unassembled WGS sequence"/>
</dbReference>
<evidence type="ECO:0000256" key="6">
    <source>
        <dbReference type="SAM" id="SignalP"/>
    </source>
</evidence>
<gene>
    <name evidence="8" type="ORF">FGIG_08702</name>
</gene>
<keyword evidence="5" id="KW-1015">Disulfide bond</keyword>
<evidence type="ECO:0000256" key="4">
    <source>
        <dbReference type="ARBA" id="ARBA00022854"/>
    </source>
</evidence>
<dbReference type="OrthoDB" id="6276447at2759"/>
<evidence type="ECO:0000256" key="5">
    <source>
        <dbReference type="ARBA" id="ARBA00023157"/>
    </source>
</evidence>
<sequence>MQLLFALTLIFLALFGYASTGECVPLGEYCSGTFFKPCCANLVCELTAPFKGTCVACKSEKSFCWSDSECCTKECTWGTCRKPT</sequence>
<feature type="signal peptide" evidence="6">
    <location>
        <begin position="1"/>
        <end position="20"/>
    </location>
</feature>
<evidence type="ECO:0000313" key="9">
    <source>
        <dbReference type="Proteomes" id="UP000316759"/>
    </source>
</evidence>
<evidence type="ECO:0000256" key="1">
    <source>
        <dbReference type="ARBA" id="ARBA00004613"/>
    </source>
</evidence>
<accession>A0A504ZA89</accession>